<reference evidence="1 2" key="1">
    <citation type="journal article" date="2023" name="Plants (Basel)">
        <title>Bridging the Gap: Combining Genomics and Transcriptomics Approaches to Understand Stylosanthes scabra, an Orphan Legume from the Brazilian Caatinga.</title>
        <authorList>
            <person name="Ferreira-Neto J.R.C."/>
            <person name="da Silva M.D."/>
            <person name="Binneck E."/>
            <person name="de Melo N.F."/>
            <person name="da Silva R.H."/>
            <person name="de Melo A.L.T.M."/>
            <person name="Pandolfi V."/>
            <person name="Bustamante F.O."/>
            <person name="Brasileiro-Vidal A.C."/>
            <person name="Benko-Iseppon A.M."/>
        </authorList>
    </citation>
    <scope>NUCLEOTIDE SEQUENCE [LARGE SCALE GENOMIC DNA]</scope>
    <source>
        <tissue evidence="1">Leaves</tissue>
    </source>
</reference>
<evidence type="ECO:0000313" key="2">
    <source>
        <dbReference type="Proteomes" id="UP001341840"/>
    </source>
</evidence>
<protein>
    <submittedName>
        <fullName evidence="1">Uncharacterized protein</fullName>
    </submittedName>
</protein>
<dbReference type="Proteomes" id="UP001341840">
    <property type="component" value="Unassembled WGS sequence"/>
</dbReference>
<evidence type="ECO:0000313" key="1">
    <source>
        <dbReference type="EMBL" id="MED6204538.1"/>
    </source>
</evidence>
<gene>
    <name evidence="1" type="ORF">PIB30_010090</name>
</gene>
<organism evidence="1 2">
    <name type="scientific">Stylosanthes scabra</name>
    <dbReference type="NCBI Taxonomy" id="79078"/>
    <lineage>
        <taxon>Eukaryota</taxon>
        <taxon>Viridiplantae</taxon>
        <taxon>Streptophyta</taxon>
        <taxon>Embryophyta</taxon>
        <taxon>Tracheophyta</taxon>
        <taxon>Spermatophyta</taxon>
        <taxon>Magnoliopsida</taxon>
        <taxon>eudicotyledons</taxon>
        <taxon>Gunneridae</taxon>
        <taxon>Pentapetalae</taxon>
        <taxon>rosids</taxon>
        <taxon>fabids</taxon>
        <taxon>Fabales</taxon>
        <taxon>Fabaceae</taxon>
        <taxon>Papilionoideae</taxon>
        <taxon>50 kb inversion clade</taxon>
        <taxon>dalbergioids sensu lato</taxon>
        <taxon>Dalbergieae</taxon>
        <taxon>Pterocarpus clade</taxon>
        <taxon>Stylosanthes</taxon>
    </lineage>
</organism>
<accession>A0ABU6Y5S9</accession>
<comment type="caution">
    <text evidence="1">The sequence shown here is derived from an EMBL/GenBank/DDBJ whole genome shotgun (WGS) entry which is preliminary data.</text>
</comment>
<proteinExistence type="predicted"/>
<name>A0ABU6Y5S9_9FABA</name>
<dbReference type="EMBL" id="JASCZI010241679">
    <property type="protein sequence ID" value="MED6204538.1"/>
    <property type="molecule type" value="Genomic_DNA"/>
</dbReference>
<keyword evidence="2" id="KW-1185">Reference proteome</keyword>
<sequence length="113" mass="12550">MTRQDIRWQVTPLHGHMITQGKVNTFMLCFVSFENGKYVGMKVLMKFEVLGLGLLLWQPLVSTNRGDGNEGVDEFETLGLGTLLQQTPLSKLGGGAVWAFGMKNFNSFGFGDF</sequence>